<reference evidence="2 3" key="1">
    <citation type="journal article" date="2020" name="Nature">
        <title>Six reference-quality genomes reveal evolution of bat adaptations.</title>
        <authorList>
            <person name="Jebb D."/>
            <person name="Huang Z."/>
            <person name="Pippel M."/>
            <person name="Hughes G.M."/>
            <person name="Lavrichenko K."/>
            <person name="Devanna P."/>
            <person name="Winkler S."/>
            <person name="Jermiin L.S."/>
            <person name="Skirmuntt E.C."/>
            <person name="Katzourakis A."/>
            <person name="Burkitt-Gray L."/>
            <person name="Ray D.A."/>
            <person name="Sullivan K.A.M."/>
            <person name="Roscito J.G."/>
            <person name="Kirilenko B.M."/>
            <person name="Davalos L.M."/>
            <person name="Corthals A.P."/>
            <person name="Power M.L."/>
            <person name="Jones G."/>
            <person name="Ransome R.D."/>
            <person name="Dechmann D.K.N."/>
            <person name="Locatelli A.G."/>
            <person name="Puechmaille S.J."/>
            <person name="Fedrigo O."/>
            <person name="Jarvis E.D."/>
            <person name="Hiller M."/>
            <person name="Vernes S.C."/>
            <person name="Myers E.W."/>
            <person name="Teeling E.C."/>
        </authorList>
    </citation>
    <scope>NUCLEOTIDE SEQUENCE [LARGE SCALE GENOMIC DNA]</scope>
    <source>
        <strain evidence="2">Bat1K_MPI-CBG_1</strain>
    </source>
</reference>
<name>A0A834DLW8_9CHIR</name>
<proteinExistence type="predicted"/>
<dbReference type="AlphaFoldDB" id="A0A834DLW8"/>
<protein>
    <submittedName>
        <fullName evidence="2">Uncharacterized protein</fullName>
    </submittedName>
</protein>
<comment type="caution">
    <text evidence="2">The sequence shown here is derived from an EMBL/GenBank/DDBJ whole genome shotgun (WGS) entry which is preliminary data.</text>
</comment>
<evidence type="ECO:0000313" key="2">
    <source>
        <dbReference type="EMBL" id="KAF6088330.1"/>
    </source>
</evidence>
<evidence type="ECO:0000256" key="1">
    <source>
        <dbReference type="SAM" id="MobiDB-lite"/>
    </source>
</evidence>
<dbReference type="Proteomes" id="UP000664940">
    <property type="component" value="Unassembled WGS sequence"/>
</dbReference>
<feature type="region of interest" description="Disordered" evidence="1">
    <location>
        <begin position="47"/>
        <end position="81"/>
    </location>
</feature>
<organism evidence="2 3">
    <name type="scientific">Phyllostomus discolor</name>
    <name type="common">pale spear-nosed bat</name>
    <dbReference type="NCBI Taxonomy" id="89673"/>
    <lineage>
        <taxon>Eukaryota</taxon>
        <taxon>Metazoa</taxon>
        <taxon>Chordata</taxon>
        <taxon>Craniata</taxon>
        <taxon>Vertebrata</taxon>
        <taxon>Euteleostomi</taxon>
        <taxon>Mammalia</taxon>
        <taxon>Eutheria</taxon>
        <taxon>Laurasiatheria</taxon>
        <taxon>Chiroptera</taxon>
        <taxon>Yangochiroptera</taxon>
        <taxon>Phyllostomidae</taxon>
        <taxon>Phyllostominae</taxon>
        <taxon>Phyllostomus</taxon>
    </lineage>
</organism>
<sequence length="165" mass="17474">MPGPGCPLLSPASVVSSVFRFACLPPNPVPSRGLPALLSFLPTTPHLDLGSGPRPLPESGLGSSERSWGLSPGREVGRDSRETLALGLWPMRRGTHRDPGRKGRGPTASWWVSHFSLLIPKTSSLSTLQGGGGTRSLCPVVQRAFPLSPRAPCRVSHQQDPFGGL</sequence>
<gene>
    <name evidence="2" type="ORF">HJG60_008182</name>
</gene>
<dbReference type="EMBL" id="JABVXQ010000010">
    <property type="protein sequence ID" value="KAF6088330.1"/>
    <property type="molecule type" value="Genomic_DNA"/>
</dbReference>
<evidence type="ECO:0000313" key="3">
    <source>
        <dbReference type="Proteomes" id="UP000664940"/>
    </source>
</evidence>
<accession>A0A834DLW8</accession>